<evidence type="ECO:0000256" key="8">
    <source>
        <dbReference type="HAMAP-Rule" id="MF_03194"/>
    </source>
</evidence>
<dbReference type="GO" id="GO:0016709">
    <property type="term" value="F:oxidoreductase activity, acting on paired donors, with incorporation or reduction of molecular oxygen, NAD(P)H as one donor, and incorporation of one atom of oxygen"/>
    <property type="evidence" value="ECO:0007669"/>
    <property type="project" value="UniProtKB-UniRule"/>
</dbReference>
<dbReference type="InterPro" id="IPR009078">
    <property type="entry name" value="Ferritin-like_SF"/>
</dbReference>
<comment type="catalytic activity">
    <reaction evidence="8">
        <text>a 5-methoxy-2-methyl-3-(all-trans-polyprenyl)benzene-1,4-diol + AH2 + O2 = a 3-demethylubiquinol + A + H2O</text>
        <dbReference type="Rhea" id="RHEA:50908"/>
        <dbReference type="Rhea" id="RHEA-COMP:10859"/>
        <dbReference type="Rhea" id="RHEA-COMP:10914"/>
        <dbReference type="ChEBI" id="CHEBI:13193"/>
        <dbReference type="ChEBI" id="CHEBI:15377"/>
        <dbReference type="ChEBI" id="CHEBI:15379"/>
        <dbReference type="ChEBI" id="CHEBI:17499"/>
        <dbReference type="ChEBI" id="CHEBI:84167"/>
        <dbReference type="ChEBI" id="CHEBI:84422"/>
        <dbReference type="EC" id="1.14.99.60"/>
    </reaction>
</comment>
<dbReference type="Proteomes" id="UP000092666">
    <property type="component" value="Unassembled WGS sequence"/>
</dbReference>
<proteinExistence type="inferred from homology"/>
<evidence type="ECO:0000256" key="5">
    <source>
        <dbReference type="ARBA" id="ARBA00023004"/>
    </source>
</evidence>
<dbReference type="AlphaFoldDB" id="A0A1B9H2Q7"/>
<keyword evidence="10" id="KW-0830">Ubiquinone</keyword>
<reference evidence="11" key="2">
    <citation type="submission" date="2013-12" db="EMBL/GenBank/DDBJ databases">
        <title>Evolution of pathogenesis and genome organization in the Tremellales.</title>
        <authorList>
            <person name="Cuomo C."/>
            <person name="Litvintseva A."/>
            <person name="Heitman J."/>
            <person name="Chen Y."/>
            <person name="Sun S."/>
            <person name="Springer D."/>
            <person name="Dromer F."/>
            <person name="Young S."/>
            <person name="Zeng Q."/>
            <person name="Chapman S."/>
            <person name="Gujja S."/>
            <person name="Saif S."/>
            <person name="Birren B."/>
        </authorList>
    </citation>
    <scope>NUCLEOTIDE SEQUENCE [LARGE SCALE GENOMIC DNA]</scope>
    <source>
        <strain evidence="11">BCC8398</strain>
    </source>
</reference>
<dbReference type="SUPFAM" id="SSF47240">
    <property type="entry name" value="Ferritin-like"/>
    <property type="match status" value="1"/>
</dbReference>
<sequence>MSSFVASSSKLCRFRASSPASTIGSRHPRSVARALSSHAYSPTPSPSQTRAGPSTATSTSTSTATATATAISSPSDIEAVTTTPNFTDAEKELVDSIIRVDQAGELGANWIYRGQKWAMDLKGDKVTSKQVEEMWENERHHLTTLAHLQTQHRARPTLLYPLWQAMAFGLGASTGLMGKEAAMACTEAVETVIGEHYDDQLRAIEPLLSPKDGSTPHPSIPLMANILREFRDDELEHLDTAVEEGAQKAPGHSLLSAVIGFGCKAAIKVCEKV</sequence>
<feature type="binding site" evidence="8">
    <location>
        <position position="237"/>
    </location>
    <ligand>
        <name>Fe cation</name>
        <dbReference type="ChEBI" id="CHEBI:24875"/>
        <label>2</label>
    </ligand>
</feature>
<evidence type="ECO:0000256" key="9">
    <source>
        <dbReference type="SAM" id="MobiDB-lite"/>
    </source>
</evidence>
<comment type="function">
    <text evidence="8">Catalyzes the hydroxylation of 2-polyprenyl-3-methyl-6-methoxy-1,4-benzoquinol (DMQH2) during ubiquinone biosynthesis. Has also a structural role in the COQ enzyme complex, stabilizing other COQ polypeptides.</text>
</comment>
<evidence type="ECO:0000313" key="11">
    <source>
        <dbReference type="Proteomes" id="UP000092666"/>
    </source>
</evidence>
<dbReference type="STRING" id="1296120.A0A1B9H2Q7"/>
<feature type="binding site" evidence="8">
    <location>
        <position position="190"/>
    </location>
    <ligand>
        <name>Fe cation</name>
        <dbReference type="ChEBI" id="CHEBI:24875"/>
        <label>2</label>
    </ligand>
</feature>
<accession>A0A1B9H2Q7</accession>
<feature type="binding site" evidence="8">
    <location>
        <position position="105"/>
    </location>
    <ligand>
        <name>Fe cation</name>
        <dbReference type="ChEBI" id="CHEBI:24875"/>
        <label>1</label>
    </ligand>
</feature>
<dbReference type="CDD" id="cd01042">
    <property type="entry name" value="DMQH"/>
    <property type="match status" value="1"/>
</dbReference>
<dbReference type="PANTHER" id="PTHR11237">
    <property type="entry name" value="COENZYME Q10 BIOSYNTHESIS PROTEIN 7"/>
    <property type="match status" value="1"/>
</dbReference>
<dbReference type="GO" id="GO:0046872">
    <property type="term" value="F:metal ion binding"/>
    <property type="evidence" value="ECO:0007669"/>
    <property type="project" value="UniProtKB-KW"/>
</dbReference>
<evidence type="ECO:0000256" key="1">
    <source>
        <dbReference type="ARBA" id="ARBA00004749"/>
    </source>
</evidence>
<keyword evidence="11" id="KW-1185">Reference proteome</keyword>
<evidence type="ECO:0000313" key="10">
    <source>
        <dbReference type="EMBL" id="OCF37549.1"/>
    </source>
</evidence>
<comment type="subcellular location">
    <subcellularLocation>
        <location evidence="8">Mitochondrion inner membrane</location>
        <topology evidence="8">Peripheral membrane protein</topology>
        <orientation evidence="8">Matrix side</orientation>
    </subcellularLocation>
</comment>
<evidence type="ECO:0000256" key="6">
    <source>
        <dbReference type="ARBA" id="ARBA00023033"/>
    </source>
</evidence>
<comment type="subunit">
    <text evidence="8">Component of a multi-subunit COQ enzyme complex, composed of at least COQ3, COQ4, COQ5, COQ6, COQ7 and COQ9.</text>
</comment>
<dbReference type="OrthoDB" id="275371at2759"/>
<name>A0A1B9H2Q7_9TREE</name>
<dbReference type="InterPro" id="IPR011566">
    <property type="entry name" value="Ubq_synth_Coq7"/>
</dbReference>
<keyword evidence="8" id="KW-0496">Mitochondrion</keyword>
<dbReference type="GO" id="GO:0008682">
    <property type="term" value="F:3-demethoxyubiquinol 3-hydroxylase activity"/>
    <property type="evidence" value="ECO:0007669"/>
    <property type="project" value="UniProtKB-EC"/>
</dbReference>
<dbReference type="HAMAP" id="MF_01658">
    <property type="entry name" value="COQ7"/>
    <property type="match status" value="1"/>
</dbReference>
<evidence type="ECO:0000256" key="2">
    <source>
        <dbReference type="ARBA" id="ARBA00022688"/>
    </source>
</evidence>
<keyword evidence="4 8" id="KW-0560">Oxidoreductase</keyword>
<keyword evidence="7 8" id="KW-0472">Membrane</keyword>
<gene>
    <name evidence="8" type="primary">COQ7</name>
    <name evidence="10" type="ORF">I316_00675</name>
</gene>
<dbReference type="GO" id="GO:0031314">
    <property type="term" value="C:extrinsic component of mitochondrial inner membrane"/>
    <property type="evidence" value="ECO:0007669"/>
    <property type="project" value="UniProtKB-UniRule"/>
</dbReference>
<keyword evidence="8" id="KW-0999">Mitochondrion inner membrane</keyword>
<feature type="binding site" evidence="8">
    <location>
        <position position="234"/>
    </location>
    <ligand>
        <name>Fe cation</name>
        <dbReference type="ChEBI" id="CHEBI:24875"/>
        <label>2</label>
    </ligand>
</feature>
<dbReference type="Pfam" id="PF03232">
    <property type="entry name" value="COQ7"/>
    <property type="match status" value="1"/>
</dbReference>
<feature type="region of interest" description="Disordered" evidence="9">
    <location>
        <begin position="17"/>
        <end position="70"/>
    </location>
</feature>
<comment type="similarity">
    <text evidence="8">Belongs to the COQ7 family.</text>
</comment>
<evidence type="ECO:0000256" key="7">
    <source>
        <dbReference type="ARBA" id="ARBA00023136"/>
    </source>
</evidence>
<comment type="pathway">
    <text evidence="1 8">Cofactor biosynthesis; ubiquinone biosynthesis.</text>
</comment>
<keyword evidence="2 8" id="KW-0831">Ubiquinone biosynthesis</keyword>
<comment type="cofactor">
    <cofactor evidence="8">
        <name>Fe cation</name>
        <dbReference type="ChEBI" id="CHEBI:24875"/>
    </cofactor>
    <text evidence="8">Binds 2 iron ions per subunit.</text>
</comment>
<reference evidence="10 11" key="1">
    <citation type="submission" date="2013-07" db="EMBL/GenBank/DDBJ databases">
        <title>The Genome Sequence of Cryptococcus heveanensis BCC8398.</title>
        <authorList>
            <consortium name="The Broad Institute Genome Sequencing Platform"/>
            <person name="Cuomo C."/>
            <person name="Litvintseva A."/>
            <person name="Chen Y."/>
            <person name="Heitman J."/>
            <person name="Sun S."/>
            <person name="Springer D."/>
            <person name="Dromer F."/>
            <person name="Young S.K."/>
            <person name="Zeng Q."/>
            <person name="Gargeya S."/>
            <person name="Fitzgerald M."/>
            <person name="Abouelleil A."/>
            <person name="Alvarado L."/>
            <person name="Berlin A.M."/>
            <person name="Chapman S.B."/>
            <person name="Dewar J."/>
            <person name="Goldberg J."/>
            <person name="Griggs A."/>
            <person name="Gujja S."/>
            <person name="Hansen M."/>
            <person name="Howarth C."/>
            <person name="Imamovic A."/>
            <person name="Larimer J."/>
            <person name="McCowan C."/>
            <person name="Murphy C."/>
            <person name="Pearson M."/>
            <person name="Priest M."/>
            <person name="Roberts A."/>
            <person name="Saif S."/>
            <person name="Shea T."/>
            <person name="Sykes S."/>
            <person name="Wortman J."/>
            <person name="Nusbaum C."/>
            <person name="Birren B."/>
        </authorList>
    </citation>
    <scope>NUCLEOTIDE SEQUENCE [LARGE SCALE GENOMIC DNA]</scope>
    <source>
        <strain evidence="10 11">BCC8398</strain>
    </source>
</reference>
<keyword evidence="6 8" id="KW-0503">Monooxygenase</keyword>
<protein>
    <recommendedName>
        <fullName evidence="8">5-demethoxyubiquinone hydroxylase, mitochondrial</fullName>
        <shortName evidence="8">DMQ hydroxylase</shortName>
        <ecNumber evidence="8">1.14.99.60</ecNumber>
    </recommendedName>
    <alternativeName>
        <fullName evidence="8">Ubiquinone biosynthesis monooxygenase COQ7</fullName>
    </alternativeName>
</protein>
<keyword evidence="3 8" id="KW-0479">Metal-binding</keyword>
<dbReference type="EMBL" id="KV700122">
    <property type="protein sequence ID" value="OCF37549.1"/>
    <property type="molecule type" value="Genomic_DNA"/>
</dbReference>
<dbReference type="GO" id="GO:0006744">
    <property type="term" value="P:ubiquinone biosynthetic process"/>
    <property type="evidence" value="ECO:0007669"/>
    <property type="project" value="UniProtKB-UniRule"/>
</dbReference>
<feature type="binding site" evidence="8">
    <location>
        <position position="234"/>
    </location>
    <ligand>
        <name>Fe cation</name>
        <dbReference type="ChEBI" id="CHEBI:24875"/>
        <label>1</label>
    </ligand>
</feature>
<feature type="binding site" evidence="8">
    <location>
        <position position="138"/>
    </location>
    <ligand>
        <name>Fe cation</name>
        <dbReference type="ChEBI" id="CHEBI:24875"/>
        <label>2</label>
    </ligand>
</feature>
<feature type="compositionally biased region" description="Polar residues" evidence="9">
    <location>
        <begin position="38"/>
        <end position="52"/>
    </location>
</feature>
<feature type="compositionally biased region" description="Low complexity" evidence="9">
    <location>
        <begin position="54"/>
        <end position="70"/>
    </location>
</feature>
<evidence type="ECO:0000256" key="4">
    <source>
        <dbReference type="ARBA" id="ARBA00023002"/>
    </source>
</evidence>
<organism evidence="10 11">
    <name type="scientific">Kwoniella heveanensis BCC8398</name>
    <dbReference type="NCBI Taxonomy" id="1296120"/>
    <lineage>
        <taxon>Eukaryota</taxon>
        <taxon>Fungi</taxon>
        <taxon>Dikarya</taxon>
        <taxon>Basidiomycota</taxon>
        <taxon>Agaricomycotina</taxon>
        <taxon>Tremellomycetes</taxon>
        <taxon>Tremellales</taxon>
        <taxon>Cryptococcaceae</taxon>
        <taxon>Kwoniella</taxon>
    </lineage>
</organism>
<feature type="binding site" evidence="8">
    <location>
        <position position="138"/>
    </location>
    <ligand>
        <name>Fe cation</name>
        <dbReference type="ChEBI" id="CHEBI:24875"/>
        <label>1</label>
    </ligand>
</feature>
<dbReference type="UniPathway" id="UPA00232"/>
<feature type="binding site" evidence="8">
    <location>
        <position position="141"/>
    </location>
    <ligand>
        <name>Fe cation</name>
        <dbReference type="ChEBI" id="CHEBI:24875"/>
        <label>1</label>
    </ligand>
</feature>
<dbReference type="PANTHER" id="PTHR11237:SF4">
    <property type="entry name" value="5-DEMETHOXYUBIQUINONE HYDROXYLASE, MITOCHONDRIAL"/>
    <property type="match status" value="1"/>
</dbReference>
<keyword evidence="5 8" id="KW-0408">Iron</keyword>
<dbReference type="EC" id="1.14.99.60" evidence="8"/>
<evidence type="ECO:0000256" key="3">
    <source>
        <dbReference type="ARBA" id="ARBA00022723"/>
    </source>
</evidence>